<protein>
    <submittedName>
        <fullName evidence="7">SDR family oxidoreductase</fullName>
    </submittedName>
</protein>
<dbReference type="InterPro" id="IPR014043">
    <property type="entry name" value="Acyl_transferase_dom"/>
</dbReference>
<dbReference type="Pfam" id="PF03060">
    <property type="entry name" value="NMO"/>
    <property type="match status" value="1"/>
</dbReference>
<feature type="domain" description="Ketosynthase family 3 (KS3)" evidence="6">
    <location>
        <begin position="616"/>
        <end position="1039"/>
    </location>
</feature>
<dbReference type="InterPro" id="IPR001227">
    <property type="entry name" value="Ac_transferase_dom_sf"/>
</dbReference>
<keyword evidence="2" id="KW-0597">Phosphoprotein</keyword>
<dbReference type="PROSITE" id="PS50075">
    <property type="entry name" value="CARRIER"/>
    <property type="match status" value="2"/>
</dbReference>
<dbReference type="SUPFAM" id="SSF52151">
    <property type="entry name" value="FabD/lysophospholipase-like"/>
    <property type="match status" value="1"/>
</dbReference>
<dbReference type="Gene3D" id="3.30.70.250">
    <property type="entry name" value="Malonyl-CoA ACP transacylase, ACP-binding"/>
    <property type="match status" value="1"/>
</dbReference>
<dbReference type="InterPro" id="IPR057326">
    <property type="entry name" value="KR_dom"/>
</dbReference>
<dbReference type="InterPro" id="IPR016036">
    <property type="entry name" value="Malonyl_transacylase_ACP-bd"/>
</dbReference>
<keyword evidence="8" id="KW-1185">Reference proteome</keyword>
<keyword evidence="3" id="KW-0808">Transferase</keyword>
<dbReference type="SUPFAM" id="SSF55048">
    <property type="entry name" value="Probable ACP-binding domain of malonyl-CoA ACP transacylase"/>
    <property type="match status" value="1"/>
</dbReference>
<dbReference type="InterPro" id="IPR020841">
    <property type="entry name" value="PKS_Beta-ketoAc_synthase_dom"/>
</dbReference>
<dbReference type="CDD" id="cd00833">
    <property type="entry name" value="PKS"/>
    <property type="match status" value="1"/>
</dbReference>
<accession>A0ABU4TS45</accession>
<keyword evidence="4" id="KW-0012">Acyltransferase</keyword>
<dbReference type="InterPro" id="IPR036291">
    <property type="entry name" value="NAD(P)-bd_dom_sf"/>
</dbReference>
<dbReference type="Proteomes" id="UP001271792">
    <property type="component" value="Unassembled WGS sequence"/>
</dbReference>
<organism evidence="7 8">
    <name type="scientific">Lentzea kristufekii</name>
    <dbReference type="NCBI Taxonomy" id="3095430"/>
    <lineage>
        <taxon>Bacteria</taxon>
        <taxon>Bacillati</taxon>
        <taxon>Actinomycetota</taxon>
        <taxon>Actinomycetes</taxon>
        <taxon>Pseudonocardiales</taxon>
        <taxon>Pseudonocardiaceae</taxon>
        <taxon>Lentzea</taxon>
    </lineage>
</organism>
<evidence type="ECO:0000313" key="8">
    <source>
        <dbReference type="Proteomes" id="UP001271792"/>
    </source>
</evidence>
<dbReference type="EMBL" id="JAXAVV010000007">
    <property type="protein sequence ID" value="MDX8051111.1"/>
    <property type="molecule type" value="Genomic_DNA"/>
</dbReference>
<dbReference type="InterPro" id="IPR016039">
    <property type="entry name" value="Thiolase-like"/>
</dbReference>
<dbReference type="InterPro" id="IPR013785">
    <property type="entry name" value="Aldolase_TIM"/>
</dbReference>
<dbReference type="Gene3D" id="3.40.47.10">
    <property type="match status" value="1"/>
</dbReference>
<dbReference type="Gene3D" id="3.20.20.70">
    <property type="entry name" value="Aldolase class I"/>
    <property type="match status" value="2"/>
</dbReference>
<dbReference type="Pfam" id="PF00550">
    <property type="entry name" value="PP-binding"/>
    <property type="match status" value="2"/>
</dbReference>
<dbReference type="PANTHER" id="PTHR43775">
    <property type="entry name" value="FATTY ACID SYNTHASE"/>
    <property type="match status" value="1"/>
</dbReference>
<evidence type="ECO:0000256" key="3">
    <source>
        <dbReference type="ARBA" id="ARBA00022679"/>
    </source>
</evidence>
<dbReference type="RefSeq" id="WP_319985076.1">
    <property type="nucleotide sequence ID" value="NZ_JAXAVV010000007.1"/>
</dbReference>
<dbReference type="Pfam" id="PF02801">
    <property type="entry name" value="Ketoacyl-synt_C"/>
    <property type="match status" value="1"/>
</dbReference>
<gene>
    <name evidence="7" type="ORF">SK571_17120</name>
</gene>
<dbReference type="InterPro" id="IPR013968">
    <property type="entry name" value="PKS_KR"/>
</dbReference>
<dbReference type="CDD" id="cd08953">
    <property type="entry name" value="KR_2_SDR_x"/>
    <property type="match status" value="1"/>
</dbReference>
<evidence type="ECO:0000259" key="5">
    <source>
        <dbReference type="PROSITE" id="PS50075"/>
    </source>
</evidence>
<dbReference type="Gene3D" id="3.40.50.720">
    <property type="entry name" value="NAD(P)-binding Rossmann-like Domain"/>
    <property type="match status" value="1"/>
</dbReference>
<dbReference type="InterPro" id="IPR050091">
    <property type="entry name" value="PKS_NRPS_Biosynth_Enz"/>
</dbReference>
<keyword evidence="1" id="KW-0596">Phosphopantetheine</keyword>
<evidence type="ECO:0000256" key="1">
    <source>
        <dbReference type="ARBA" id="ARBA00022450"/>
    </source>
</evidence>
<reference evidence="7 8" key="1">
    <citation type="submission" date="2023-11" db="EMBL/GenBank/DDBJ databases">
        <title>Lentzea sokolovensis, sp. nov., Lentzea kristufkii, sp. nov., and Lentzea miocenensis, sp. nov., rare actinobacteria from Sokolov Coal Basin, Miocene lacustrine sediment, Czech Republic.</title>
        <authorList>
            <person name="Lara A."/>
            <person name="Kotroba L."/>
            <person name="Nouioui I."/>
            <person name="Neumann-Schaal M."/>
            <person name="Mast Y."/>
            <person name="Chronakova A."/>
        </authorList>
    </citation>
    <scope>NUCLEOTIDE SEQUENCE [LARGE SCALE GENOMIC DNA]</scope>
    <source>
        <strain evidence="7 8">BCCO 10_0798</strain>
    </source>
</reference>
<proteinExistence type="predicted"/>
<evidence type="ECO:0000259" key="6">
    <source>
        <dbReference type="PROSITE" id="PS52004"/>
    </source>
</evidence>
<dbReference type="SUPFAM" id="SSF47336">
    <property type="entry name" value="ACP-like"/>
    <property type="match status" value="2"/>
</dbReference>
<dbReference type="SMART" id="SM00825">
    <property type="entry name" value="PKS_KS"/>
    <property type="match status" value="1"/>
</dbReference>
<dbReference type="Gene3D" id="1.10.1200.10">
    <property type="entry name" value="ACP-like"/>
    <property type="match status" value="2"/>
</dbReference>
<dbReference type="Pfam" id="PF00109">
    <property type="entry name" value="ketoacyl-synt"/>
    <property type="match status" value="1"/>
</dbReference>
<dbReference type="InterPro" id="IPR014030">
    <property type="entry name" value="Ketoacyl_synth_N"/>
</dbReference>
<dbReference type="PROSITE" id="PS52004">
    <property type="entry name" value="KS3_2"/>
    <property type="match status" value="1"/>
</dbReference>
<dbReference type="InterPro" id="IPR009081">
    <property type="entry name" value="PP-bd_ACP"/>
</dbReference>
<evidence type="ECO:0000256" key="4">
    <source>
        <dbReference type="ARBA" id="ARBA00023315"/>
    </source>
</evidence>
<dbReference type="Pfam" id="PF00698">
    <property type="entry name" value="Acyl_transf_1"/>
    <property type="match status" value="1"/>
</dbReference>
<sequence>MSAVDMLSDRERVLCLSPFGTPNPALVVAAERAGGLGVLDLGPHAAADLGRVTTRHPRAFGVRLHGPLTVPLPDTVDTVVVDLVRHVPNLAELGGRRVLAVIASVAEAVAAIEFGATGLIAKGAESGGRVGGSPAFVLLQQVLSLTDLPVWVAGSIGPDTAAAAVAGGARGVVLEGQLTLVAEARKHISGEIVNAVRMMDGADTVVNDGLRVHVRQNALEIGQEGSLADSYRTSFGTVGGVVGAIQRGMRNNLTLAGEHRSIRSGGPFCDRVPGLRYPIAQGPMTRVSDQPAFAAAVAEGGALPFLALALMEGPAVRELLDHTAAKLGERPWGVGLLGFAPPELRARQMEAVLAVRPKYAIVAGGTPAQARELEDAGIEAFLHVPSPALLRRFLDEGARKFVFEGSECGGHTGPRTSFTLWQQQIDVLRGREKDVVALFAGGIHDARSAAMISAMTASIAARGAAVGVLVGTAYLFTEEAVTHGAIQPVFQQVALECEDTALLETSPGHAVRCAQTSYVDTFEQARAELTGLSKQESWERLEQLNLGRLRLASRGLVREDGTLKPVGEDEQRREGMFMIGQVATLRSERTTIAELHEDIVSGVPPETVAEAVEPEPLDVAIVGMAAIMPGARDVAEFWANVLAGTDSITEIPPDRWSPERYGSPFRWGGFLPRTAFDPLAYGIPPASLTSIEPAQLLALEVSARALQDAGYATRVFDRERTSVIFGAEAGADLANAYTVRTALPALGIRGLDDHLPSLTEDSFPGVLGNVIAGRVANRLDLGGANYTVDAACASSLAALDVACKELVGGTSDMVLCGAVDLHNSAHDYQMFASVKALSAKGRCATFDSAADGIALGEGVAAVVLKRLADAERDGDRVYAVVKGIGASSDGRSLGLTAPRPEGQQRALRRAYAAAGLPVTAVGLVEAHGTGTVVGDRTELASLTEMFSGVEPGTCTIGSVKSQIGHTKCAAGLAGVIKAALAVHTGVRPGTLHVKQPNAFWDARTSPFAFGHRTWASRNRIAGVSAFGFGGTNFHTVIAGYTGADEPRHGLTAWPAELFLIRGDDQAAAQREAARLAGLVDERTPLRSLAAACGNGTVQAAFVVSDHAALRKALADVEAWRASDVVTLRTGERPQVAFLYPGQGSQRPGMLLDLVTAFPRLQDFLDARYERVMYPPAALTAEDVSRQRAEITDTRNAQPALGIAGLMVTALLDSVGVRPDLAGGHSYGELVALSAAGVFGASELLELSVARAEAMLEAVGEDPGTMAAVTAAVAEVEALLPPDVVVANHNAPDQVVISGPAEAVAGAVEVLRAAGLTVKNIPVAAAFHSPLMAGARDRFAARLAEISLGETRFPVWSNVSAAPHDDVLEGLSAQLAGRVRFVDQIESMYAAGARIFVEAGPGGVLTSLVGKTLGDRPHQALRCDDHVTFLRTLATLAVAGVEVDTAPLFEDRAEPATAVPPRPGWYVDGGLVRDANGDALPGGLRPATEFPTLRVGSGLGRDEIIEKFLDGMRDAVSAQRDVLLSYLGTEPAPVPVPRQVIDQQPVVVAEPVAKPQEDVGAVVLRTISARTGYPVEMLQPGLDLEADLSIDSIKRTEIVGELVAELGAAGSVDELAQLKTVEGIVGWFGAAAPVAAAGKDVRAVVLRTISTRTGYPVEMLQPGLDLEADLSIDSIKRAEIVGELAQELGAAGEVDELAQLKTIDGIVAWFGETPAISAAAPATALTTPATALTTPATTLAEAAPADALDATALGAATALTPATTSTTAVPGGTPLTGGRLVRLVPQVVPAEPAVPTDLTGKTVLIVDDNGIGLELADLLERHTARPRIEPSFPADLTGVDVVIRLQARLPEAFSEVKACVTNGVALVVVTTGGGTFGFDHQPDELPADIGLHGLIRTAALEYPDLVVRSVDVNPKESHRDIATALLAEIGPGPAVVGYQAGRRQVIEVAESALDPAPLTLDADSVVLLTGGARGITALAATGLAERTGCHVELIGRTPIAPEDHRLSHATTEPELVKALFELGEKDDVPAKARKVLAEREVRQTMERLRAKASSVRYHECDVTDAEAVGRVVDDVLARFGRLDGVVHGAGVLDDKLIEAKTQESFDRVWATKVNGAKAFGDGFLVLFGSVSGVFGNRGQADYSAANDALDRMARFWGAQRRVVAVDWGPWAGAGMASGLAGEYARRGIPMIEPSQGVDALLNEIANGQDVQVVYRWEA</sequence>
<dbReference type="Pfam" id="PF08659">
    <property type="entry name" value="KR"/>
    <property type="match status" value="1"/>
</dbReference>
<feature type="domain" description="Carrier" evidence="5">
    <location>
        <begin position="1553"/>
        <end position="1631"/>
    </location>
</feature>
<dbReference type="InterPro" id="IPR016035">
    <property type="entry name" value="Acyl_Trfase/lysoPLipase"/>
</dbReference>
<evidence type="ECO:0000256" key="2">
    <source>
        <dbReference type="ARBA" id="ARBA00022553"/>
    </source>
</evidence>
<dbReference type="SMART" id="SM00822">
    <property type="entry name" value="PKS_KR"/>
    <property type="match status" value="1"/>
</dbReference>
<dbReference type="SUPFAM" id="SSF51412">
    <property type="entry name" value="Inosine monophosphate dehydrogenase (IMPDH)"/>
    <property type="match status" value="2"/>
</dbReference>
<feature type="domain" description="Carrier" evidence="5">
    <location>
        <begin position="1631"/>
        <end position="1713"/>
    </location>
</feature>
<dbReference type="Gene3D" id="3.40.366.10">
    <property type="entry name" value="Malonyl-Coenzyme A Acyl Carrier Protein, domain 2"/>
    <property type="match status" value="1"/>
</dbReference>
<dbReference type="PANTHER" id="PTHR43775:SF51">
    <property type="entry name" value="INACTIVE PHENOLPHTHIOCEROL SYNTHESIS POLYKETIDE SYNTHASE TYPE I PKS1-RELATED"/>
    <property type="match status" value="1"/>
</dbReference>
<name>A0ABU4TS45_9PSEU</name>
<dbReference type="SMART" id="SM00827">
    <property type="entry name" value="PKS_AT"/>
    <property type="match status" value="1"/>
</dbReference>
<dbReference type="InterPro" id="IPR036736">
    <property type="entry name" value="ACP-like_sf"/>
</dbReference>
<evidence type="ECO:0000313" key="7">
    <source>
        <dbReference type="EMBL" id="MDX8051111.1"/>
    </source>
</evidence>
<dbReference type="SUPFAM" id="SSF53901">
    <property type="entry name" value="Thiolase-like"/>
    <property type="match status" value="1"/>
</dbReference>
<comment type="caution">
    <text evidence="7">The sequence shown here is derived from an EMBL/GenBank/DDBJ whole genome shotgun (WGS) entry which is preliminary data.</text>
</comment>
<dbReference type="InterPro" id="IPR014031">
    <property type="entry name" value="Ketoacyl_synth_C"/>
</dbReference>
<dbReference type="SUPFAM" id="SSF51735">
    <property type="entry name" value="NAD(P)-binding Rossmann-fold domains"/>
    <property type="match status" value="2"/>
</dbReference>